<evidence type="ECO:0000313" key="15">
    <source>
        <dbReference type="Proteomes" id="UP000245461"/>
    </source>
</evidence>
<keyword evidence="15" id="KW-1185">Reference proteome</keyword>
<accession>A0A317E205</accession>
<evidence type="ECO:0000256" key="7">
    <source>
        <dbReference type="ARBA" id="ARBA00022692"/>
    </source>
</evidence>
<feature type="transmembrane region" description="Helical" evidence="12">
    <location>
        <begin position="118"/>
        <end position="138"/>
    </location>
</feature>
<keyword evidence="6" id="KW-0633">Potassium transport</keyword>
<gene>
    <name evidence="14" type="ORF">DKG74_15980</name>
</gene>
<dbReference type="Proteomes" id="UP000245461">
    <property type="component" value="Unassembled WGS sequence"/>
</dbReference>
<dbReference type="InterPro" id="IPR036318">
    <property type="entry name" value="FAD-bd_PCMH-like_sf"/>
</dbReference>
<dbReference type="GO" id="GO:0015297">
    <property type="term" value="F:antiporter activity"/>
    <property type="evidence" value="ECO:0007669"/>
    <property type="project" value="UniProtKB-KW"/>
</dbReference>
<keyword evidence="4" id="KW-1003">Cell membrane</keyword>
<dbReference type="AlphaFoldDB" id="A0A317E205"/>
<reference evidence="14 15" key="1">
    <citation type="submission" date="2018-05" db="EMBL/GenBank/DDBJ databases">
        <title>Zavarzinia sp. HR-AS.</title>
        <authorList>
            <person name="Lee Y."/>
            <person name="Jeon C.O."/>
        </authorList>
    </citation>
    <scope>NUCLEOTIDE SEQUENCE [LARGE SCALE GENOMIC DNA]</scope>
    <source>
        <strain evidence="14 15">HR-AS</strain>
    </source>
</reference>
<keyword evidence="8" id="KW-0630">Potassium</keyword>
<dbReference type="InterPro" id="IPR036721">
    <property type="entry name" value="RCK_C_sf"/>
</dbReference>
<evidence type="ECO:0000256" key="4">
    <source>
        <dbReference type="ARBA" id="ARBA00022475"/>
    </source>
</evidence>
<dbReference type="RefSeq" id="WP_109907178.1">
    <property type="nucleotide sequence ID" value="NZ_QGLE01000010.1"/>
</dbReference>
<dbReference type="GO" id="GO:0008324">
    <property type="term" value="F:monoatomic cation transmembrane transporter activity"/>
    <property type="evidence" value="ECO:0007669"/>
    <property type="project" value="InterPro"/>
</dbReference>
<name>A0A317E205_9PROT</name>
<evidence type="ECO:0000256" key="11">
    <source>
        <dbReference type="ARBA" id="ARBA00023136"/>
    </source>
</evidence>
<keyword evidence="11 12" id="KW-0472">Membrane</keyword>
<keyword evidence="5" id="KW-0997">Cell inner membrane</keyword>
<feature type="transmembrane region" description="Helical" evidence="12">
    <location>
        <begin position="6"/>
        <end position="25"/>
    </location>
</feature>
<organism evidence="14 15">
    <name type="scientific">Zavarzinia aquatilis</name>
    <dbReference type="NCBI Taxonomy" id="2211142"/>
    <lineage>
        <taxon>Bacteria</taxon>
        <taxon>Pseudomonadati</taxon>
        <taxon>Pseudomonadota</taxon>
        <taxon>Alphaproteobacteria</taxon>
        <taxon>Rhodospirillales</taxon>
        <taxon>Zavarziniaceae</taxon>
        <taxon>Zavarzinia</taxon>
    </lineage>
</organism>
<feature type="transmembrane region" description="Helical" evidence="12">
    <location>
        <begin position="32"/>
        <end position="50"/>
    </location>
</feature>
<keyword evidence="9 12" id="KW-1133">Transmembrane helix</keyword>
<keyword evidence="7 12" id="KW-0812">Transmembrane</keyword>
<keyword evidence="2" id="KW-0813">Transport</keyword>
<dbReference type="InterPro" id="IPR016169">
    <property type="entry name" value="FAD-bd_PCMH_sub2"/>
</dbReference>
<evidence type="ECO:0000256" key="3">
    <source>
        <dbReference type="ARBA" id="ARBA00022449"/>
    </source>
</evidence>
<dbReference type="GO" id="GO:0005886">
    <property type="term" value="C:plasma membrane"/>
    <property type="evidence" value="ECO:0007669"/>
    <property type="project" value="UniProtKB-SubCell"/>
</dbReference>
<evidence type="ECO:0000256" key="1">
    <source>
        <dbReference type="ARBA" id="ARBA00004651"/>
    </source>
</evidence>
<dbReference type="Pfam" id="PF02080">
    <property type="entry name" value="TrkA_C"/>
    <property type="match status" value="1"/>
</dbReference>
<dbReference type="PROSITE" id="PS51202">
    <property type="entry name" value="RCK_C"/>
    <property type="match status" value="1"/>
</dbReference>
<comment type="subcellular location">
    <subcellularLocation>
        <location evidence="1">Cell membrane</location>
        <topology evidence="1">Multi-pass membrane protein</topology>
    </subcellularLocation>
</comment>
<keyword evidence="10" id="KW-0406">Ion transport</keyword>
<evidence type="ECO:0000256" key="6">
    <source>
        <dbReference type="ARBA" id="ARBA00022538"/>
    </source>
</evidence>
<dbReference type="InterPro" id="IPR006037">
    <property type="entry name" value="RCK_C"/>
</dbReference>
<feature type="transmembrane region" description="Helical" evidence="12">
    <location>
        <begin position="87"/>
        <end position="112"/>
    </location>
</feature>
<evidence type="ECO:0000256" key="5">
    <source>
        <dbReference type="ARBA" id="ARBA00022519"/>
    </source>
</evidence>
<keyword evidence="3" id="KW-0050">Antiport</keyword>
<protein>
    <submittedName>
        <fullName evidence="14">Potassium/proton antiporter</fullName>
    </submittedName>
</protein>
<dbReference type="GO" id="GO:1902600">
    <property type="term" value="P:proton transmembrane transport"/>
    <property type="evidence" value="ECO:0007669"/>
    <property type="project" value="InterPro"/>
</dbReference>
<dbReference type="Pfam" id="PF03471">
    <property type="entry name" value="CorC_HlyC"/>
    <property type="match status" value="1"/>
</dbReference>
<feature type="transmembrane region" description="Helical" evidence="12">
    <location>
        <begin position="364"/>
        <end position="387"/>
    </location>
</feature>
<dbReference type="Pfam" id="PF00999">
    <property type="entry name" value="Na_H_Exchanger"/>
    <property type="match status" value="1"/>
</dbReference>
<dbReference type="PANTHER" id="PTHR32507:SF7">
    <property type="entry name" value="K(+)_H(+) ANTIPORTER NHAP2"/>
    <property type="match status" value="1"/>
</dbReference>
<dbReference type="InterPro" id="IPR038770">
    <property type="entry name" value="Na+/solute_symporter_sf"/>
</dbReference>
<dbReference type="Gene3D" id="3.30.70.1450">
    <property type="entry name" value="Regulator of K+ conductance, C-terminal domain"/>
    <property type="match status" value="1"/>
</dbReference>
<dbReference type="SUPFAM" id="SSF116726">
    <property type="entry name" value="TrkA C-terminal domain-like"/>
    <property type="match status" value="1"/>
</dbReference>
<comment type="caution">
    <text evidence="14">The sequence shown here is derived from an EMBL/GenBank/DDBJ whole genome shotgun (WGS) entry which is preliminary data.</text>
</comment>
<evidence type="ECO:0000256" key="12">
    <source>
        <dbReference type="SAM" id="Phobius"/>
    </source>
</evidence>
<dbReference type="OrthoDB" id="9810759at2"/>
<proteinExistence type="predicted"/>
<evidence type="ECO:0000259" key="13">
    <source>
        <dbReference type="PROSITE" id="PS51202"/>
    </source>
</evidence>
<dbReference type="SUPFAM" id="SSF56176">
    <property type="entry name" value="FAD-binding/transporter-associated domain-like"/>
    <property type="match status" value="1"/>
</dbReference>
<evidence type="ECO:0000313" key="14">
    <source>
        <dbReference type="EMBL" id="PWR20180.1"/>
    </source>
</evidence>
<evidence type="ECO:0000256" key="9">
    <source>
        <dbReference type="ARBA" id="ARBA00022989"/>
    </source>
</evidence>
<dbReference type="InterPro" id="IPR006153">
    <property type="entry name" value="Cation/H_exchanger_TM"/>
</dbReference>
<dbReference type="GO" id="GO:0050660">
    <property type="term" value="F:flavin adenine dinucleotide binding"/>
    <property type="evidence" value="ECO:0007669"/>
    <property type="project" value="InterPro"/>
</dbReference>
<sequence length="602" mass="63141">MSLTYQIILIGALMGVFAIVAGRVSSRLGAPVLLVFLGLGMLAGEDGLGIRYNDVSGAYFVCSVSLAVILFDGGLRTQRSTIAVAGLPSLVLATVGVAMTAGIVGLAAWAMFGTPPAGALLIGAIVASTDAAAVFFLLRLQKLDIARRVASTLEVESGLNDPMAIFLTLLAIQMIGAGGLSLGEGALTFLVQIGGGALAGWAGGRLLVFLVNRLEIAAGLYPILVVMSALTIFAGAQLLDTSGFLAVYVAGFILGNERHRASQLILRFNDGIAWLAQIAMLLTLGLLVTPTKLLPVLLPALGVAAVLMIVARPLAVFLCLWPFRFSMRERAFAAWVGLRGAVPIYLALPPIIEHMPGGETLFGVAFVVVLTSLMLQGWTVAPAARFLNLALPPSKAQADRRDVDVPLGAHRDIVGYTVLPGSSALDRPFFALALPEGARVLSVLRGGAVVETSDVDHLAPRDYVLIIADPEQIHTLDRLFAPRRGAGSVQAGEFTVDARQAIDDLGRLYGIEVRPQDAGKTIGAVLAAAFGGKPVAGDRLAYGPVELVVQGVDDDGTVEHVGLALEPEAERPTVARLVARARQRLRVAGRHIARLAGRGRRA</sequence>
<dbReference type="NCBIfam" id="NF003715">
    <property type="entry name" value="PRK05326.1-2"/>
    <property type="match status" value="1"/>
</dbReference>
<feature type="domain" description="RCK C-terminal" evidence="13">
    <location>
        <begin position="401"/>
        <end position="482"/>
    </location>
</feature>
<dbReference type="NCBIfam" id="NF003714">
    <property type="entry name" value="PRK05326.1-1"/>
    <property type="match status" value="1"/>
</dbReference>
<feature type="transmembrane region" description="Helical" evidence="12">
    <location>
        <begin position="56"/>
        <end position="75"/>
    </location>
</feature>
<feature type="transmembrane region" description="Helical" evidence="12">
    <location>
        <begin position="271"/>
        <end position="290"/>
    </location>
</feature>
<dbReference type="NCBIfam" id="NF003716">
    <property type="entry name" value="PRK05326.1-3"/>
    <property type="match status" value="1"/>
</dbReference>
<dbReference type="EMBL" id="QGLE01000010">
    <property type="protein sequence ID" value="PWR20180.1"/>
    <property type="molecule type" value="Genomic_DNA"/>
</dbReference>
<feature type="transmembrane region" description="Helical" evidence="12">
    <location>
        <begin position="332"/>
        <end position="352"/>
    </location>
</feature>
<evidence type="ECO:0000256" key="2">
    <source>
        <dbReference type="ARBA" id="ARBA00022448"/>
    </source>
</evidence>
<feature type="transmembrane region" description="Helical" evidence="12">
    <location>
        <begin position="189"/>
        <end position="211"/>
    </location>
</feature>
<feature type="transmembrane region" description="Helical" evidence="12">
    <location>
        <begin position="296"/>
        <end position="320"/>
    </location>
</feature>
<feature type="transmembrane region" description="Helical" evidence="12">
    <location>
        <begin position="218"/>
        <end position="236"/>
    </location>
</feature>
<dbReference type="GO" id="GO:0006813">
    <property type="term" value="P:potassium ion transport"/>
    <property type="evidence" value="ECO:0007669"/>
    <property type="project" value="UniProtKB-KW"/>
</dbReference>
<dbReference type="Gene3D" id="3.30.465.10">
    <property type="match status" value="1"/>
</dbReference>
<dbReference type="InterPro" id="IPR005170">
    <property type="entry name" value="Transptr-assoc_dom"/>
</dbReference>
<evidence type="ECO:0000256" key="10">
    <source>
        <dbReference type="ARBA" id="ARBA00023065"/>
    </source>
</evidence>
<feature type="transmembrane region" description="Helical" evidence="12">
    <location>
        <begin position="163"/>
        <end position="183"/>
    </location>
</feature>
<dbReference type="PANTHER" id="PTHR32507">
    <property type="entry name" value="NA(+)/H(+) ANTIPORTER 1"/>
    <property type="match status" value="1"/>
</dbReference>
<dbReference type="SMART" id="SM01091">
    <property type="entry name" value="CorC_HlyC"/>
    <property type="match status" value="1"/>
</dbReference>
<dbReference type="Gene3D" id="1.20.1530.20">
    <property type="match status" value="1"/>
</dbReference>
<evidence type="ECO:0000256" key="8">
    <source>
        <dbReference type="ARBA" id="ARBA00022958"/>
    </source>
</evidence>